<dbReference type="InterPro" id="IPR002035">
    <property type="entry name" value="VWF_A"/>
</dbReference>
<dbReference type="OrthoDB" id="10021393at2759"/>
<dbReference type="Pfam" id="PF15057">
    <property type="entry name" value="DUF4537"/>
    <property type="match status" value="1"/>
</dbReference>
<organism evidence="3">
    <name type="scientific">Capitella teleta</name>
    <name type="common">Polychaete worm</name>
    <dbReference type="NCBI Taxonomy" id="283909"/>
    <lineage>
        <taxon>Eukaryota</taxon>
        <taxon>Metazoa</taxon>
        <taxon>Spiralia</taxon>
        <taxon>Lophotrochozoa</taxon>
        <taxon>Annelida</taxon>
        <taxon>Polychaeta</taxon>
        <taxon>Sedentaria</taxon>
        <taxon>Scolecida</taxon>
        <taxon>Capitellidae</taxon>
        <taxon>Capitella</taxon>
    </lineage>
</organism>
<evidence type="ECO:0000256" key="1">
    <source>
        <dbReference type="SAM" id="MobiDB-lite"/>
    </source>
</evidence>
<accession>R7TBB8</accession>
<proteinExistence type="predicted"/>
<feature type="domain" description="VWFA" evidence="2">
    <location>
        <begin position="480"/>
        <end position="656"/>
    </location>
</feature>
<dbReference type="HOGENOM" id="CLU_008285_0_0_1"/>
<protein>
    <recommendedName>
        <fullName evidence="2">VWFA domain-containing protein</fullName>
    </recommendedName>
</protein>
<dbReference type="AlphaFoldDB" id="R7TBB8"/>
<dbReference type="STRING" id="283909.R7TBB8"/>
<feature type="compositionally biased region" description="Basic and acidic residues" evidence="1">
    <location>
        <begin position="336"/>
        <end position="352"/>
    </location>
</feature>
<feature type="region of interest" description="Disordered" evidence="1">
    <location>
        <begin position="336"/>
        <end position="359"/>
    </location>
</feature>
<dbReference type="PANTHER" id="PTHR46785">
    <property type="entry name" value="VON WILLEBRAND FACTOR A DOMAIN-CONTAINING PROTEIN 3B"/>
    <property type="match status" value="1"/>
</dbReference>
<dbReference type="SUPFAM" id="SSF53300">
    <property type="entry name" value="vWA-like"/>
    <property type="match status" value="1"/>
</dbReference>
<dbReference type="InterPro" id="IPR032770">
    <property type="entry name" value="DUF4537"/>
</dbReference>
<dbReference type="Pfam" id="PF13768">
    <property type="entry name" value="VWA_3"/>
    <property type="match status" value="2"/>
</dbReference>
<evidence type="ECO:0000313" key="5">
    <source>
        <dbReference type="Proteomes" id="UP000014760"/>
    </source>
</evidence>
<dbReference type="EMBL" id="AMQN01014017">
    <property type="status" value="NOT_ANNOTATED_CDS"/>
    <property type="molecule type" value="Genomic_DNA"/>
</dbReference>
<reference evidence="5" key="1">
    <citation type="submission" date="2012-12" db="EMBL/GenBank/DDBJ databases">
        <authorList>
            <person name="Hellsten U."/>
            <person name="Grimwood J."/>
            <person name="Chapman J.A."/>
            <person name="Shapiro H."/>
            <person name="Aerts A."/>
            <person name="Otillar R.P."/>
            <person name="Terry A.Y."/>
            <person name="Boore J.L."/>
            <person name="Simakov O."/>
            <person name="Marletaz F."/>
            <person name="Cho S.-J."/>
            <person name="Edsinger-Gonzales E."/>
            <person name="Havlak P."/>
            <person name="Kuo D.-H."/>
            <person name="Larsson T."/>
            <person name="Lv J."/>
            <person name="Arendt D."/>
            <person name="Savage R."/>
            <person name="Osoegawa K."/>
            <person name="de Jong P."/>
            <person name="Lindberg D.R."/>
            <person name="Seaver E.C."/>
            <person name="Weisblat D.A."/>
            <person name="Putnam N.H."/>
            <person name="Grigoriev I.V."/>
            <person name="Rokhsar D.S."/>
        </authorList>
    </citation>
    <scope>NUCLEOTIDE SEQUENCE</scope>
    <source>
        <strain evidence="5">I ESC-2004</strain>
    </source>
</reference>
<dbReference type="InterPro" id="IPR036465">
    <property type="entry name" value="vWFA_dom_sf"/>
</dbReference>
<reference evidence="3 5" key="2">
    <citation type="journal article" date="2013" name="Nature">
        <title>Insights into bilaterian evolution from three spiralian genomes.</title>
        <authorList>
            <person name="Simakov O."/>
            <person name="Marletaz F."/>
            <person name="Cho S.J."/>
            <person name="Edsinger-Gonzales E."/>
            <person name="Havlak P."/>
            <person name="Hellsten U."/>
            <person name="Kuo D.H."/>
            <person name="Larsson T."/>
            <person name="Lv J."/>
            <person name="Arendt D."/>
            <person name="Savage R."/>
            <person name="Osoegawa K."/>
            <person name="de Jong P."/>
            <person name="Grimwood J."/>
            <person name="Chapman J.A."/>
            <person name="Shapiro H."/>
            <person name="Aerts A."/>
            <person name="Otillar R.P."/>
            <person name="Terry A.Y."/>
            <person name="Boore J.L."/>
            <person name="Grigoriev I.V."/>
            <person name="Lindberg D.R."/>
            <person name="Seaver E.C."/>
            <person name="Weisblat D.A."/>
            <person name="Putnam N.H."/>
            <person name="Rokhsar D.S."/>
        </authorList>
    </citation>
    <scope>NUCLEOTIDE SEQUENCE</scope>
    <source>
        <strain evidence="3 5">I ESC-2004</strain>
    </source>
</reference>
<reference evidence="4" key="3">
    <citation type="submission" date="2015-06" db="UniProtKB">
        <authorList>
            <consortium name="EnsemblMetazoa"/>
        </authorList>
    </citation>
    <scope>IDENTIFICATION</scope>
</reference>
<keyword evidence="5" id="KW-1185">Reference proteome</keyword>
<dbReference type="Proteomes" id="UP000014760">
    <property type="component" value="Unassembled WGS sequence"/>
</dbReference>
<dbReference type="Gene3D" id="3.40.50.410">
    <property type="entry name" value="von Willebrand factor, type A domain"/>
    <property type="match status" value="1"/>
</dbReference>
<gene>
    <name evidence="3" type="ORF">CAPTEDRAFT_168755</name>
</gene>
<dbReference type="OMA" id="VIMDWWY"/>
<dbReference type="PANTHER" id="PTHR46785:SF1">
    <property type="entry name" value="VON WILLEBRAND FACTOR A DOMAIN-CONTAINING PROTEIN 3B"/>
    <property type="match status" value="1"/>
</dbReference>
<evidence type="ECO:0000313" key="4">
    <source>
        <dbReference type="EnsemblMetazoa" id="CapteP168755"/>
    </source>
</evidence>
<dbReference type="EnsemblMetazoa" id="CapteT168755">
    <property type="protein sequence ID" value="CapteP168755"/>
    <property type="gene ID" value="CapteG168755"/>
</dbReference>
<evidence type="ECO:0000259" key="2">
    <source>
        <dbReference type="PROSITE" id="PS50234"/>
    </source>
</evidence>
<dbReference type="PROSITE" id="PS50234">
    <property type="entry name" value="VWFA"/>
    <property type="match status" value="1"/>
</dbReference>
<name>R7TBB8_CAPTE</name>
<dbReference type="EMBL" id="KB310677">
    <property type="protein sequence ID" value="ELT91033.1"/>
    <property type="molecule type" value="Genomic_DNA"/>
</dbReference>
<evidence type="ECO:0000313" key="3">
    <source>
        <dbReference type="EMBL" id="ELT91033.1"/>
    </source>
</evidence>
<sequence>MDVKSLSSSRQWLQNYGLKKNRLDMVNILHQIGFQHSDGYDGKLKKPICSRYAGSLFQRYFRSDGKTFNVSNVYELSVAMIEHRLQQAIKLYKRRLEWLTTESRRVFGTIEEKSVAIVLDIRNLSPRQFEQYKAGVERVVKEQITSLAKFNLIRACEDLEAYSPSCVPVSSESIEGALEWLQTLNRCAPISATATCEAVVKALSDQNLEAVYLFTEGASCNGARELLREKLIGSRIPVHVISYNCTDADTITFLKDMTKITGARFHAYAVIMELDTYENSRAETDTSQANILLKKRTYGGVPPGAGIRDDVIVLFEELEEARNNLGQIQGLMEGLPESKEGKSSAGQQKEKSSPGNETYMSSREWLEKHGLKSKGLDFYDILSGVAFKHQDGVVDIRKPPEEDYLQTDSVLKPKLVNAKYCENFPHIRWKNGAVVHVQVTPEIHRNYEQKMQLALESLQQRVDWLSQGSRELFGTVIEDQVYFLIDTSSSMQPHIQFVKDKLFVLMQEQLRHKQKFNLVSFDSRAVSWKDRLVDVNEKSLHQGWSWIKELSCRGSTNTMGALRIALNDQSTQAIYLLTDGRPDQPPKSILSQVSLQQNIPIHTISFNCADREANEFLCQLAKDTGGRFHYYSEEGIDPNGPEPWESEDVRLLKKEMDTGYRNLEKVAMLRDECALLAWNKDDLKNSRDACTPDKNLHGHQTVHCTRISLSQQRTSLRQEKQAHHHHCSSALDCRSVALGVIEVKCTGRNFYHEHTLSGLYIKLLCSLTLEHRILGCKKNIAGLFLHPETLFAVFRLRNFCKQMPTRKWLAKHGLSAQKLTILDALSPTFIPHQPKYVPIINKHVMSKVFDDVLPIACKSSSRKNMRIVNPQGVNLDAYQLQVKAAMEKYNKRLNRIVWEALPENERTEFQSSVPISFLDNKLALMQALDRCDWPIREQDVVLLETEIRQAEVYLQQANDLKAAGKDRGKKILENKSQQKDKKVQMTSVKTKRALDSLRGQKVIGRNEVDGFYYSGISFVQSFVNKCTDPRHALVEYNEIGKQNIPTRFVIPMGGAISRPPIRIGDYILARVVNQDTGLECYVPGIVQMTPHRMEDAAKYFTVIMYTGQMVNDRIPILCSSSHSSFRIISCGRIW</sequence>